<evidence type="ECO:0000256" key="3">
    <source>
        <dbReference type="ARBA" id="ARBA00022679"/>
    </source>
</evidence>
<dbReference type="SMART" id="SM00967">
    <property type="entry name" value="SpoU_sub_bind"/>
    <property type="match status" value="1"/>
</dbReference>
<reference evidence="5 6" key="1">
    <citation type="submission" date="2020-11" db="EMBL/GenBank/DDBJ databases">
        <title>Draft genome sequencing of a Lachnospiraceae strain isolated from anoxic soil subjected to BSD treatment.</title>
        <authorList>
            <person name="Uek A."/>
            <person name="Tonouchi A."/>
        </authorList>
    </citation>
    <scope>NUCLEOTIDE SEQUENCE [LARGE SCALE GENOMIC DNA]</scope>
    <source>
        <strain evidence="5 6">TB5</strain>
    </source>
</reference>
<dbReference type="PANTHER" id="PTHR43191:SF2">
    <property type="entry name" value="RRNA METHYLTRANSFERASE 3, MITOCHONDRIAL"/>
    <property type="match status" value="1"/>
</dbReference>
<dbReference type="InterPro" id="IPR029028">
    <property type="entry name" value="Alpha/beta_knot_MTases"/>
</dbReference>
<protein>
    <submittedName>
        <fullName evidence="5">RNA methyltransferase</fullName>
    </submittedName>
</protein>
<dbReference type="RefSeq" id="WP_271714960.1">
    <property type="nucleotide sequence ID" value="NZ_AP024169.1"/>
</dbReference>
<proteinExistence type="inferred from homology"/>
<dbReference type="CDD" id="cd18095">
    <property type="entry name" value="SpoU-like_rRNA-MTase"/>
    <property type="match status" value="1"/>
</dbReference>
<dbReference type="KEGG" id="ahb:bsdtb5_09900"/>
<dbReference type="AlphaFoldDB" id="A0A7R7EI99"/>
<dbReference type="Pfam" id="PF00588">
    <property type="entry name" value="SpoU_methylase"/>
    <property type="match status" value="1"/>
</dbReference>
<dbReference type="Gene3D" id="3.40.1280.10">
    <property type="match status" value="1"/>
</dbReference>
<dbReference type="EMBL" id="AP024169">
    <property type="protein sequence ID" value="BCN29695.1"/>
    <property type="molecule type" value="Genomic_DNA"/>
</dbReference>
<dbReference type="GO" id="GO:0008173">
    <property type="term" value="F:RNA methyltransferase activity"/>
    <property type="evidence" value="ECO:0007669"/>
    <property type="project" value="InterPro"/>
</dbReference>
<sequence>MISSLSNNKIKNLIKLQKKSKVREEQNAFVIEGIKMFYETPKDSIIEVYLSESFYHENEKSLGDIIKEYQVEIVQDSIFKEVSDTTTPQGILAVVKKPFYEFSTLSQQNDATVIILEELRDPGNLGTIIRTAEGAGVTGVILSKSSVDIYNPKVIRSTMGSIYRMPFVYVEDIKSAILEMKRNNIQIYAAHLKGEKFYDEEVYQGKIGILIGNEANGLTDETAELSDCYVKIPMAGKVESLNAAIAASILMYEVYSQKRVR</sequence>
<feature type="domain" description="RNA 2-O ribose methyltransferase substrate binding" evidence="4">
    <location>
        <begin position="30"/>
        <end position="101"/>
    </location>
</feature>
<accession>A0A7R7EI99</accession>
<evidence type="ECO:0000256" key="1">
    <source>
        <dbReference type="ARBA" id="ARBA00007228"/>
    </source>
</evidence>
<keyword evidence="3 5" id="KW-0808">Transferase</keyword>
<dbReference type="InterPro" id="IPR013123">
    <property type="entry name" value="SpoU_subst-bd"/>
</dbReference>
<dbReference type="InterPro" id="IPR051259">
    <property type="entry name" value="rRNA_Methyltransferase"/>
</dbReference>
<dbReference type="GO" id="GO:0005737">
    <property type="term" value="C:cytoplasm"/>
    <property type="evidence" value="ECO:0007669"/>
    <property type="project" value="UniProtKB-ARBA"/>
</dbReference>
<evidence type="ECO:0000256" key="2">
    <source>
        <dbReference type="ARBA" id="ARBA00022603"/>
    </source>
</evidence>
<evidence type="ECO:0000259" key="4">
    <source>
        <dbReference type="SMART" id="SM00967"/>
    </source>
</evidence>
<dbReference type="InterPro" id="IPR053888">
    <property type="entry name" value="MRM3-like_sub_bind"/>
</dbReference>
<organism evidence="5 6">
    <name type="scientific">Anaeromicropila herbilytica</name>
    <dbReference type="NCBI Taxonomy" id="2785025"/>
    <lineage>
        <taxon>Bacteria</taxon>
        <taxon>Bacillati</taxon>
        <taxon>Bacillota</taxon>
        <taxon>Clostridia</taxon>
        <taxon>Lachnospirales</taxon>
        <taxon>Lachnospiraceae</taxon>
        <taxon>Anaeromicropila</taxon>
    </lineage>
</organism>
<dbReference type="InterPro" id="IPR029064">
    <property type="entry name" value="Ribosomal_eL30-like_sf"/>
</dbReference>
<dbReference type="InterPro" id="IPR029026">
    <property type="entry name" value="tRNA_m1G_MTases_N"/>
</dbReference>
<dbReference type="GO" id="GO:0006396">
    <property type="term" value="P:RNA processing"/>
    <property type="evidence" value="ECO:0007669"/>
    <property type="project" value="InterPro"/>
</dbReference>
<dbReference type="SUPFAM" id="SSF55315">
    <property type="entry name" value="L30e-like"/>
    <property type="match status" value="1"/>
</dbReference>
<name>A0A7R7EI99_9FIRM</name>
<dbReference type="PANTHER" id="PTHR43191">
    <property type="entry name" value="RRNA METHYLTRANSFERASE 3"/>
    <property type="match status" value="1"/>
</dbReference>
<keyword evidence="2 5" id="KW-0489">Methyltransferase</keyword>
<comment type="similarity">
    <text evidence="1">Belongs to the class IV-like SAM-binding methyltransferase superfamily. RNA methyltransferase TrmH family.</text>
</comment>
<dbReference type="Gene3D" id="3.30.1330.30">
    <property type="match status" value="1"/>
</dbReference>
<dbReference type="SUPFAM" id="SSF75217">
    <property type="entry name" value="alpha/beta knot"/>
    <property type="match status" value="1"/>
</dbReference>
<dbReference type="Proteomes" id="UP000595897">
    <property type="component" value="Chromosome"/>
</dbReference>
<evidence type="ECO:0000313" key="5">
    <source>
        <dbReference type="EMBL" id="BCN29695.1"/>
    </source>
</evidence>
<dbReference type="InterPro" id="IPR001537">
    <property type="entry name" value="SpoU_MeTrfase"/>
</dbReference>
<evidence type="ECO:0000313" key="6">
    <source>
        <dbReference type="Proteomes" id="UP000595897"/>
    </source>
</evidence>
<dbReference type="GO" id="GO:0003723">
    <property type="term" value="F:RNA binding"/>
    <property type="evidence" value="ECO:0007669"/>
    <property type="project" value="InterPro"/>
</dbReference>
<dbReference type="GO" id="GO:0032259">
    <property type="term" value="P:methylation"/>
    <property type="evidence" value="ECO:0007669"/>
    <property type="project" value="UniProtKB-KW"/>
</dbReference>
<gene>
    <name evidence="5" type="ORF">bsdtb5_09900</name>
</gene>
<dbReference type="Pfam" id="PF22435">
    <property type="entry name" value="MRM3-like_sub_bind"/>
    <property type="match status" value="1"/>
</dbReference>
<keyword evidence="6" id="KW-1185">Reference proteome</keyword>